<dbReference type="Proteomes" id="UP000603865">
    <property type="component" value="Unassembled WGS sequence"/>
</dbReference>
<dbReference type="AlphaFoldDB" id="A0A918CBX5"/>
<name>A0A918CBX5_9DEIO</name>
<evidence type="ECO:0000313" key="1">
    <source>
        <dbReference type="EMBL" id="GGR17409.1"/>
    </source>
</evidence>
<reference evidence="1" key="1">
    <citation type="journal article" date="2014" name="Int. J. Syst. Evol. Microbiol.">
        <title>Complete genome sequence of Corynebacterium casei LMG S-19264T (=DSM 44701T), isolated from a smear-ripened cheese.</title>
        <authorList>
            <consortium name="US DOE Joint Genome Institute (JGI-PGF)"/>
            <person name="Walter F."/>
            <person name="Albersmeier A."/>
            <person name="Kalinowski J."/>
            <person name="Ruckert C."/>
        </authorList>
    </citation>
    <scope>NUCLEOTIDE SEQUENCE</scope>
    <source>
        <strain evidence="1">JCM 31311</strain>
    </source>
</reference>
<dbReference type="RefSeq" id="WP_189091585.1">
    <property type="nucleotide sequence ID" value="NZ_BMQL01000020.1"/>
</dbReference>
<gene>
    <name evidence="1" type="ORF">GCM10008957_32610</name>
</gene>
<keyword evidence="2" id="KW-1185">Reference proteome</keyword>
<dbReference type="EMBL" id="BMQL01000020">
    <property type="protein sequence ID" value="GGR17409.1"/>
    <property type="molecule type" value="Genomic_DNA"/>
</dbReference>
<comment type="caution">
    <text evidence="1">The sequence shown here is derived from an EMBL/GenBank/DDBJ whole genome shotgun (WGS) entry which is preliminary data.</text>
</comment>
<accession>A0A918CBX5</accession>
<organism evidence="1 2">
    <name type="scientific">Deinococcus ruber</name>
    <dbReference type="NCBI Taxonomy" id="1848197"/>
    <lineage>
        <taxon>Bacteria</taxon>
        <taxon>Thermotogati</taxon>
        <taxon>Deinococcota</taxon>
        <taxon>Deinococci</taxon>
        <taxon>Deinococcales</taxon>
        <taxon>Deinococcaceae</taxon>
        <taxon>Deinococcus</taxon>
    </lineage>
</organism>
<protein>
    <submittedName>
        <fullName evidence="1">Uncharacterized protein</fullName>
    </submittedName>
</protein>
<evidence type="ECO:0000313" key="2">
    <source>
        <dbReference type="Proteomes" id="UP000603865"/>
    </source>
</evidence>
<proteinExistence type="predicted"/>
<sequence>MLDDLRPFLNQCLRRVVYYRSEFDANIDLNWSGFHDVGQGVELSFDGGHFFVTWDNTVEEDMSVHSGRMVDFLSAGIFEDVTRHLDWKDKIGHSLAGVRLLQNEVVLHFAEKQVSIVTARVDRLTLRMDAMADNLVVMFHPTARDAFFARYPDAQTT</sequence>
<reference evidence="1" key="2">
    <citation type="submission" date="2020-09" db="EMBL/GenBank/DDBJ databases">
        <authorList>
            <person name="Sun Q."/>
            <person name="Ohkuma M."/>
        </authorList>
    </citation>
    <scope>NUCLEOTIDE SEQUENCE</scope>
    <source>
        <strain evidence="1">JCM 31311</strain>
    </source>
</reference>